<accession>A0A6A6LQV9</accession>
<proteinExistence type="predicted"/>
<protein>
    <submittedName>
        <fullName evidence="1">Uncharacterized protein</fullName>
    </submittedName>
</protein>
<sequence length="127" mass="14044">MRDFADQKGKGRRWKGPEGIYIGDECDDRGTTLVFLMSMQTHEAIRVPFPNGEEQQQEGLIVEKVMGLFESLRSTDPPSGPSTCTNIPVNSGVDLCVSEKNYAGRAMAPPRPYQHLMSPVGMSANRK</sequence>
<gene>
    <name evidence="1" type="ORF">GH714_036603</name>
</gene>
<dbReference type="AlphaFoldDB" id="A0A6A6LQV9"/>
<keyword evidence="2" id="KW-1185">Reference proteome</keyword>
<dbReference type="PANTHER" id="PTHR33592">
    <property type="entry name" value="TRANSMEMBRANE PROTEIN"/>
    <property type="match status" value="1"/>
</dbReference>
<reference evidence="1 2" key="1">
    <citation type="journal article" date="2020" name="Mol. Plant">
        <title>The Chromosome-Based Rubber Tree Genome Provides New Insights into Spurge Genome Evolution and Rubber Biosynthesis.</title>
        <authorList>
            <person name="Liu J."/>
            <person name="Shi C."/>
            <person name="Shi C.C."/>
            <person name="Li W."/>
            <person name="Zhang Q.J."/>
            <person name="Zhang Y."/>
            <person name="Li K."/>
            <person name="Lu H.F."/>
            <person name="Shi C."/>
            <person name="Zhu S.T."/>
            <person name="Xiao Z.Y."/>
            <person name="Nan H."/>
            <person name="Yue Y."/>
            <person name="Zhu X.G."/>
            <person name="Wu Y."/>
            <person name="Hong X.N."/>
            <person name="Fan G.Y."/>
            <person name="Tong Y."/>
            <person name="Zhang D."/>
            <person name="Mao C.L."/>
            <person name="Liu Y.L."/>
            <person name="Hao S.J."/>
            <person name="Liu W.Q."/>
            <person name="Lv M.Q."/>
            <person name="Zhang H.B."/>
            <person name="Liu Y."/>
            <person name="Hu-Tang G.R."/>
            <person name="Wang J.P."/>
            <person name="Wang J.H."/>
            <person name="Sun Y.H."/>
            <person name="Ni S.B."/>
            <person name="Chen W.B."/>
            <person name="Zhang X.C."/>
            <person name="Jiao Y.N."/>
            <person name="Eichler E.E."/>
            <person name="Li G.H."/>
            <person name="Liu X."/>
            <person name="Gao L.Z."/>
        </authorList>
    </citation>
    <scope>NUCLEOTIDE SEQUENCE [LARGE SCALE GENOMIC DNA]</scope>
    <source>
        <strain evidence="2">cv. GT1</strain>
        <tissue evidence="1">Leaf</tissue>
    </source>
</reference>
<comment type="caution">
    <text evidence="1">The sequence shown here is derived from an EMBL/GenBank/DDBJ whole genome shotgun (WGS) entry which is preliminary data.</text>
</comment>
<name>A0A6A6LQV9_HEVBR</name>
<dbReference type="EMBL" id="JAAGAX010000010">
    <property type="protein sequence ID" value="KAF2302503.1"/>
    <property type="molecule type" value="Genomic_DNA"/>
</dbReference>
<organism evidence="1 2">
    <name type="scientific">Hevea brasiliensis</name>
    <name type="common">Para rubber tree</name>
    <name type="synonym">Siphonia brasiliensis</name>
    <dbReference type="NCBI Taxonomy" id="3981"/>
    <lineage>
        <taxon>Eukaryota</taxon>
        <taxon>Viridiplantae</taxon>
        <taxon>Streptophyta</taxon>
        <taxon>Embryophyta</taxon>
        <taxon>Tracheophyta</taxon>
        <taxon>Spermatophyta</taxon>
        <taxon>Magnoliopsida</taxon>
        <taxon>eudicotyledons</taxon>
        <taxon>Gunneridae</taxon>
        <taxon>Pentapetalae</taxon>
        <taxon>rosids</taxon>
        <taxon>fabids</taxon>
        <taxon>Malpighiales</taxon>
        <taxon>Euphorbiaceae</taxon>
        <taxon>Crotonoideae</taxon>
        <taxon>Micrandreae</taxon>
        <taxon>Hevea</taxon>
    </lineage>
</organism>
<dbReference type="PANTHER" id="PTHR33592:SF19">
    <property type="match status" value="1"/>
</dbReference>
<dbReference type="Proteomes" id="UP000467840">
    <property type="component" value="Chromosome 4"/>
</dbReference>
<evidence type="ECO:0000313" key="1">
    <source>
        <dbReference type="EMBL" id="KAF2302503.1"/>
    </source>
</evidence>
<evidence type="ECO:0000313" key="2">
    <source>
        <dbReference type="Proteomes" id="UP000467840"/>
    </source>
</evidence>